<dbReference type="InterPro" id="IPR046670">
    <property type="entry name" value="DUF6540"/>
</dbReference>
<evidence type="ECO:0008006" key="3">
    <source>
        <dbReference type="Google" id="ProtNLM"/>
    </source>
</evidence>
<dbReference type="STRING" id="321146.A0A139HDH4"/>
<dbReference type="Pfam" id="PF20174">
    <property type="entry name" value="DUF6540"/>
    <property type="match status" value="1"/>
</dbReference>
<organism evidence="1 2">
    <name type="scientific">Pseudocercospora eumusae</name>
    <dbReference type="NCBI Taxonomy" id="321146"/>
    <lineage>
        <taxon>Eukaryota</taxon>
        <taxon>Fungi</taxon>
        <taxon>Dikarya</taxon>
        <taxon>Ascomycota</taxon>
        <taxon>Pezizomycotina</taxon>
        <taxon>Dothideomycetes</taxon>
        <taxon>Dothideomycetidae</taxon>
        <taxon>Mycosphaerellales</taxon>
        <taxon>Mycosphaerellaceae</taxon>
        <taxon>Pseudocercospora</taxon>
    </lineage>
</organism>
<evidence type="ECO:0000313" key="1">
    <source>
        <dbReference type="EMBL" id="KXT00466.1"/>
    </source>
</evidence>
<protein>
    <recommendedName>
        <fullName evidence="3">PPPDE domain-containing protein</fullName>
    </recommendedName>
</protein>
<proteinExistence type="predicted"/>
<accession>A0A139HDH4</accession>
<sequence length="151" mass="16861">MAHAPTMTTVHINIIVYKGSPLDYTQYRHTALWLRFADGSPSLLAHIIGPLGGFIFEWKQSSKPWETQRYAKTVDVGCLTVAATPTQTVQALQSTPIKNRDREFNCQTWVENALKRLKDAGFLSEEAYSKGVDGMVEAIAEAEAEDTEELE</sequence>
<evidence type="ECO:0000313" key="2">
    <source>
        <dbReference type="Proteomes" id="UP000070133"/>
    </source>
</evidence>
<gene>
    <name evidence="1" type="ORF">AC578_1941</name>
</gene>
<comment type="caution">
    <text evidence="1">The sequence shown here is derived from an EMBL/GenBank/DDBJ whole genome shotgun (WGS) entry which is preliminary data.</text>
</comment>
<keyword evidence="2" id="KW-1185">Reference proteome</keyword>
<reference evidence="1 2" key="1">
    <citation type="submission" date="2015-07" db="EMBL/GenBank/DDBJ databases">
        <title>Comparative genomics of the Sigatoka disease complex on banana suggests a link between parallel evolutionary changes in Pseudocercospora fijiensis and Pseudocercospora eumusae and increased virulence on the banana host.</title>
        <authorList>
            <person name="Chang T.-C."/>
            <person name="Salvucci A."/>
            <person name="Crous P.W."/>
            <person name="Stergiopoulos I."/>
        </authorList>
    </citation>
    <scope>NUCLEOTIDE SEQUENCE [LARGE SCALE GENOMIC DNA]</scope>
    <source>
        <strain evidence="1 2">CBS 114824</strain>
    </source>
</reference>
<dbReference type="AlphaFoldDB" id="A0A139HDH4"/>
<name>A0A139HDH4_9PEZI</name>
<dbReference type="EMBL" id="LFZN01000073">
    <property type="protein sequence ID" value="KXT00466.1"/>
    <property type="molecule type" value="Genomic_DNA"/>
</dbReference>
<dbReference type="Proteomes" id="UP000070133">
    <property type="component" value="Unassembled WGS sequence"/>
</dbReference>